<evidence type="ECO:0000313" key="3">
    <source>
        <dbReference type="Proteomes" id="UP000216207"/>
    </source>
</evidence>
<keyword evidence="1" id="KW-1133">Transmembrane helix</keyword>
<accession>A0A268P2N5</accession>
<feature type="transmembrane region" description="Helical" evidence="1">
    <location>
        <begin position="96"/>
        <end position="119"/>
    </location>
</feature>
<dbReference type="EMBL" id="NPCC01000005">
    <property type="protein sequence ID" value="PAE90026.1"/>
    <property type="molecule type" value="Genomic_DNA"/>
</dbReference>
<evidence type="ECO:0000313" key="2">
    <source>
        <dbReference type="EMBL" id="PAE90026.1"/>
    </source>
</evidence>
<feature type="transmembrane region" description="Helical" evidence="1">
    <location>
        <begin position="168"/>
        <end position="184"/>
    </location>
</feature>
<evidence type="ECO:0000256" key="1">
    <source>
        <dbReference type="SAM" id="Phobius"/>
    </source>
</evidence>
<reference evidence="2 3" key="1">
    <citation type="submission" date="2017-07" db="EMBL/GenBank/DDBJ databases">
        <title>Isolation and whole genome analysis of endospore-forming bacteria from heroin.</title>
        <authorList>
            <person name="Kalinowski J."/>
            <person name="Ahrens B."/>
            <person name="Al-Dilaimi A."/>
            <person name="Winkler A."/>
            <person name="Wibberg D."/>
            <person name="Schleenbecker U."/>
            <person name="Ruckert C."/>
            <person name="Wolfel R."/>
            <person name="Grass G."/>
        </authorList>
    </citation>
    <scope>NUCLEOTIDE SEQUENCE [LARGE SCALE GENOMIC DNA]</scope>
    <source>
        <strain evidence="2 3">7539</strain>
    </source>
</reference>
<feature type="transmembrane region" description="Helical" evidence="1">
    <location>
        <begin position="20"/>
        <end position="41"/>
    </location>
</feature>
<proteinExistence type="predicted"/>
<dbReference type="AlphaFoldDB" id="A0A268P2N5"/>
<dbReference type="RefSeq" id="WP_095326140.1">
    <property type="nucleotide sequence ID" value="NZ_NPCC01000005.1"/>
</dbReference>
<keyword evidence="1" id="KW-0812">Transmembrane</keyword>
<protein>
    <submittedName>
        <fullName evidence="2">Multidrug ABC transporter permease</fullName>
    </submittedName>
</protein>
<organism evidence="2 3">
    <name type="scientific">Shouchella clausii</name>
    <name type="common">Alkalihalobacillus clausii</name>
    <dbReference type="NCBI Taxonomy" id="79880"/>
    <lineage>
        <taxon>Bacteria</taxon>
        <taxon>Bacillati</taxon>
        <taxon>Bacillota</taxon>
        <taxon>Bacilli</taxon>
        <taxon>Bacillales</taxon>
        <taxon>Bacillaceae</taxon>
        <taxon>Shouchella</taxon>
    </lineage>
</organism>
<dbReference type="Proteomes" id="UP000216207">
    <property type="component" value="Unassembled WGS sequence"/>
</dbReference>
<keyword evidence="1" id="KW-0472">Membrane</keyword>
<comment type="caution">
    <text evidence="2">The sequence shown here is derived from an EMBL/GenBank/DDBJ whole genome shotgun (WGS) entry which is preliminary data.</text>
</comment>
<name>A0A268P2N5_SHOCL</name>
<feature type="transmembrane region" description="Helical" evidence="1">
    <location>
        <begin position="131"/>
        <end position="156"/>
    </location>
</feature>
<sequence length="244" mass="27362">MTNVLPTLRFTVLRLIRNWIVLLLLLGIPIVLITFFALILGDSKTEAGMPYIQESTTFMVLAFQLFGGSIVMSYIHEDFFTERRFRIQSLPFNQTLYAFSISVLGTLFSIFLGGILVFYSFWVFNVEWGNIGWAVFVIALMALLSSIVCLLFTFAVKQFKVAERLSEVYGIGAIVLAGLFFPMPENAFFEFMGSYGNPLTLASAAIFEYQAGNVAEVWLNVSILLGAIIVAFFVMLALGRRRMG</sequence>
<feature type="transmembrane region" description="Helical" evidence="1">
    <location>
        <begin position="56"/>
        <end position="75"/>
    </location>
</feature>
<gene>
    <name evidence="2" type="ORF">CHH72_03305</name>
</gene>
<feature type="transmembrane region" description="Helical" evidence="1">
    <location>
        <begin position="217"/>
        <end position="238"/>
    </location>
</feature>